<dbReference type="NCBIfam" id="TIGR02914">
    <property type="entry name" value="EpsI_fam"/>
    <property type="match status" value="1"/>
</dbReference>
<dbReference type="RefSeq" id="WP_089399619.1">
    <property type="nucleotide sequence ID" value="NZ_FZOT01000007.1"/>
</dbReference>
<evidence type="ECO:0000256" key="2">
    <source>
        <dbReference type="ARBA" id="ARBA00022475"/>
    </source>
</evidence>
<evidence type="ECO:0000256" key="5">
    <source>
        <dbReference type="ARBA" id="ARBA00022801"/>
    </source>
</evidence>
<evidence type="ECO:0000256" key="1">
    <source>
        <dbReference type="ARBA" id="ARBA00004651"/>
    </source>
</evidence>
<dbReference type="EMBL" id="FZOT01000007">
    <property type="protein sequence ID" value="SNS81495.1"/>
    <property type="molecule type" value="Genomic_DNA"/>
</dbReference>
<dbReference type="InterPro" id="IPR026392">
    <property type="entry name" value="Exo/Archaeosortase_dom"/>
</dbReference>
<name>A0A239HK12_9BURK</name>
<keyword evidence="11" id="KW-1185">Reference proteome</keyword>
<feature type="transmembrane region" description="Helical" evidence="8">
    <location>
        <begin position="188"/>
        <end position="206"/>
    </location>
</feature>
<keyword evidence="2" id="KW-1003">Cell membrane</keyword>
<keyword evidence="5" id="KW-0378">Hydrolase</keyword>
<dbReference type="Pfam" id="PF11984">
    <property type="entry name" value="DUF3485"/>
    <property type="match status" value="1"/>
</dbReference>
<dbReference type="NCBIfam" id="TIGR02602">
    <property type="entry name" value="8TM_EpsH"/>
    <property type="match status" value="1"/>
</dbReference>
<protein>
    <submittedName>
        <fullName evidence="10">Exosortase A</fullName>
    </submittedName>
</protein>
<dbReference type="Pfam" id="PF09721">
    <property type="entry name" value="Exosortase_EpsH"/>
    <property type="match status" value="1"/>
</dbReference>
<evidence type="ECO:0000256" key="6">
    <source>
        <dbReference type="ARBA" id="ARBA00022989"/>
    </source>
</evidence>
<feature type="transmembrane region" description="Helical" evidence="8">
    <location>
        <begin position="213"/>
        <end position="233"/>
    </location>
</feature>
<feature type="transmembrane region" description="Helical" evidence="8">
    <location>
        <begin position="45"/>
        <end position="61"/>
    </location>
</feature>
<evidence type="ECO:0000313" key="10">
    <source>
        <dbReference type="EMBL" id="SNS81495.1"/>
    </source>
</evidence>
<feature type="transmembrane region" description="Helical" evidence="8">
    <location>
        <begin position="12"/>
        <end position="33"/>
    </location>
</feature>
<dbReference type="OrthoDB" id="9797363at2"/>
<feature type="transmembrane region" description="Helical" evidence="8">
    <location>
        <begin position="73"/>
        <end position="92"/>
    </location>
</feature>
<dbReference type="Proteomes" id="UP000198284">
    <property type="component" value="Unassembled WGS sequence"/>
</dbReference>
<keyword evidence="4 8" id="KW-0812">Transmembrane</keyword>
<evidence type="ECO:0000259" key="9">
    <source>
        <dbReference type="Pfam" id="PF11984"/>
    </source>
</evidence>
<dbReference type="NCBIfam" id="TIGR03109">
    <property type="entry name" value="exosort_XrtA"/>
    <property type="match status" value="1"/>
</dbReference>
<organism evidence="10 11">
    <name type="scientific">Noviherbaspirillum humi</name>
    <dbReference type="NCBI Taxonomy" id="1688639"/>
    <lineage>
        <taxon>Bacteria</taxon>
        <taxon>Pseudomonadati</taxon>
        <taxon>Pseudomonadota</taxon>
        <taxon>Betaproteobacteria</taxon>
        <taxon>Burkholderiales</taxon>
        <taxon>Oxalobacteraceae</taxon>
        <taxon>Noviherbaspirillum</taxon>
    </lineage>
</organism>
<keyword evidence="6 8" id="KW-1133">Transmembrane helix</keyword>
<feature type="transmembrane region" description="Helical" evidence="8">
    <location>
        <begin position="124"/>
        <end position="143"/>
    </location>
</feature>
<evidence type="ECO:0000256" key="3">
    <source>
        <dbReference type="ARBA" id="ARBA00022670"/>
    </source>
</evidence>
<evidence type="ECO:0000313" key="11">
    <source>
        <dbReference type="Proteomes" id="UP000198284"/>
    </source>
</evidence>
<sequence>MNTLAHRNSPALIYGSALAVALAVIFVLFFDTLKSIVGIWNSSETFAHGYVILPISLWLVWQRRSTLASTPVTPYWPALLLLLGTGLAWLLADLGGVQVVQQYAVVAMIPITVLALLGKEIALALAFPLLFLLLAVPFGEIFIDPLIGWTADFTVTALRATGIPVLREGTNFIIPTGSWSVVTACSGVRYLIASFTLGCLYAHLTYRSRLRQFLFIVLAIVVPIIANWIRAYMIVMIGHLSGNELATGVDHLIYGWLFFGLVMLLMFWLGSLWREAPAETAAAAMTDRAAIHPNSVSSGRHAAVTAATIVLCLALWPGYSRYLATAGQSDKPVAIGAFRTTWQTGSAFTTWQPAFTQARAGFRQVYEHDAHPVGIDLLYYRNQDRRSMLITSANRMVAEEDPVWRVIGSERRQEQIAGTQLAVREARIEGPGPRIVVWSWYRVADRFVISDYVGKLLQARSKLLMQGDDGAAIMVFAPYQENPEQARTALRAFLNDNLASVDAALASNKSAGSSPVATARQEVANEQIR</sequence>
<keyword evidence="3" id="KW-0645">Protease</keyword>
<dbReference type="InterPro" id="IPR013426">
    <property type="entry name" value="EpsH-like"/>
</dbReference>
<gene>
    <name evidence="10" type="ORF">SAMN06265795_10721</name>
</gene>
<comment type="subcellular location">
    <subcellularLocation>
        <location evidence="1">Cell membrane</location>
        <topology evidence="1">Multi-pass membrane protein</topology>
    </subcellularLocation>
</comment>
<keyword evidence="7 8" id="KW-0472">Membrane</keyword>
<dbReference type="InterPro" id="IPR014263">
    <property type="entry name" value="Methanolan_biosynth_EpsI"/>
</dbReference>
<feature type="domain" description="Methanolan biosynthesis EpsI" evidence="9">
    <location>
        <begin position="309"/>
        <end position="502"/>
    </location>
</feature>
<proteinExistence type="predicted"/>
<dbReference type="AlphaFoldDB" id="A0A239HK12"/>
<reference evidence="10 11" key="1">
    <citation type="submission" date="2017-06" db="EMBL/GenBank/DDBJ databases">
        <authorList>
            <person name="Kim H.J."/>
            <person name="Triplett B.A."/>
        </authorList>
    </citation>
    <scope>NUCLEOTIDE SEQUENCE [LARGE SCALE GENOMIC DNA]</scope>
    <source>
        <strain evidence="10 11">U15</strain>
    </source>
</reference>
<evidence type="ECO:0000256" key="4">
    <source>
        <dbReference type="ARBA" id="ARBA00022692"/>
    </source>
</evidence>
<dbReference type="GO" id="GO:0006508">
    <property type="term" value="P:proteolysis"/>
    <property type="evidence" value="ECO:0007669"/>
    <property type="project" value="UniProtKB-KW"/>
</dbReference>
<feature type="transmembrane region" description="Helical" evidence="8">
    <location>
        <begin position="98"/>
        <end position="117"/>
    </location>
</feature>
<evidence type="ECO:0000256" key="8">
    <source>
        <dbReference type="SAM" id="Phobius"/>
    </source>
</evidence>
<feature type="transmembrane region" description="Helical" evidence="8">
    <location>
        <begin position="253"/>
        <end position="273"/>
    </location>
</feature>
<dbReference type="InterPro" id="IPR017540">
    <property type="entry name" value="Exosortase-1"/>
</dbReference>
<dbReference type="GO" id="GO:0008233">
    <property type="term" value="F:peptidase activity"/>
    <property type="evidence" value="ECO:0007669"/>
    <property type="project" value="UniProtKB-KW"/>
</dbReference>
<accession>A0A239HK12</accession>
<dbReference type="NCBIfam" id="TIGR04178">
    <property type="entry name" value="exo_archaeo"/>
    <property type="match status" value="1"/>
</dbReference>
<dbReference type="InterPro" id="IPR019127">
    <property type="entry name" value="Exosortase"/>
</dbReference>
<evidence type="ECO:0000256" key="7">
    <source>
        <dbReference type="ARBA" id="ARBA00023136"/>
    </source>
</evidence>
<dbReference type="GO" id="GO:0005886">
    <property type="term" value="C:plasma membrane"/>
    <property type="evidence" value="ECO:0007669"/>
    <property type="project" value="UniProtKB-SubCell"/>
</dbReference>